<keyword evidence="5" id="KW-0539">Nucleus</keyword>
<reference evidence="12" key="1">
    <citation type="submission" date="2025-08" db="UniProtKB">
        <authorList>
            <consortium name="RefSeq"/>
        </authorList>
    </citation>
    <scope>IDENTIFICATION</scope>
    <source>
        <tissue evidence="12">Whole larvae</tissue>
    </source>
</reference>
<dbReference type="InterPro" id="IPR041367">
    <property type="entry name" value="Znf-CCCH_4"/>
</dbReference>
<evidence type="ECO:0000256" key="4">
    <source>
        <dbReference type="ARBA" id="ARBA00022833"/>
    </source>
</evidence>
<evidence type="ECO:0000259" key="10">
    <source>
        <dbReference type="PROSITE" id="PS50103"/>
    </source>
</evidence>
<dbReference type="Proteomes" id="UP001652740">
    <property type="component" value="Unplaced"/>
</dbReference>
<dbReference type="InParanoid" id="A0A6J1WR48"/>
<evidence type="ECO:0000256" key="9">
    <source>
        <dbReference type="PROSITE-ProRule" id="PRU00723"/>
    </source>
</evidence>
<dbReference type="InterPro" id="IPR000571">
    <property type="entry name" value="Znf_CCCH"/>
</dbReference>
<dbReference type="GO" id="GO:0008270">
    <property type="term" value="F:zinc ion binding"/>
    <property type="evidence" value="ECO:0007669"/>
    <property type="project" value="UniProtKB-KW"/>
</dbReference>
<dbReference type="Pfam" id="PF18044">
    <property type="entry name" value="zf-CCCH_4"/>
    <property type="match status" value="1"/>
</dbReference>
<keyword evidence="2 9" id="KW-0479">Metal-binding</keyword>
<sequence>MVVCKYFQQGYCRYGQNCRFEHVYGSKYSYHANTPASQSTSGVTDEQLVNQVQSDVQAALKGSQWLLSSYAPFKEKPVFPGILDLSPEEARLLIYEAKANNTLGQAISYMNNLYKETRQKYEQLLQPTSAITKVLRSIYKGEAVTSPFANTTSGLNANNPNAASVFRSAVQNNSAFGTNSTVTNNTPSIFGQQSNSIFSQSPDNSAAKSIFAQANQNVFGSSQTIFGQNPPTNNFGQSPSNTFGQNQIANNQATSNIFGSPPSDNAAAKSIFAQANQNIFSSNQTAQTPHNVFGSASQSVFGSQPSSLQQNQNVFATQANVFQEVKPSVGNVFEQPAHDTGVYSMMDDISPEDMEDFKSDEFKLGLIPEVPPPKGLCF</sequence>
<gene>
    <name evidence="12" type="primary">LOC113514746</name>
</gene>
<dbReference type="Gene3D" id="4.10.1000.10">
    <property type="entry name" value="Zinc finger, CCCH-type"/>
    <property type="match status" value="1"/>
</dbReference>
<evidence type="ECO:0000256" key="7">
    <source>
        <dbReference type="ARBA" id="ARBA00039886"/>
    </source>
</evidence>
<dbReference type="SUPFAM" id="SSF90229">
    <property type="entry name" value="CCCH zinc finger"/>
    <property type="match status" value="1"/>
</dbReference>
<comment type="function">
    <text evidence="6">Required for the export of mRNAs containing poly(A) tails from the nucleus into the cytoplasm.</text>
</comment>
<evidence type="ECO:0000256" key="6">
    <source>
        <dbReference type="ARBA" id="ARBA00037262"/>
    </source>
</evidence>
<dbReference type="RefSeq" id="XP_026754650.2">
    <property type="nucleotide sequence ID" value="XM_026898849.3"/>
</dbReference>
<dbReference type="AlphaFoldDB" id="A0A6J1WR48"/>
<evidence type="ECO:0000256" key="2">
    <source>
        <dbReference type="ARBA" id="ARBA00022723"/>
    </source>
</evidence>
<protein>
    <recommendedName>
        <fullName evidence="7">Nucleoporin NUP42</fullName>
    </recommendedName>
    <alternativeName>
        <fullName evidence="8">Nucleoporin-like protein 2</fullName>
    </alternativeName>
</protein>
<dbReference type="PROSITE" id="PS50103">
    <property type="entry name" value="ZF_C3H1"/>
    <property type="match status" value="1"/>
</dbReference>
<evidence type="ECO:0000313" key="11">
    <source>
        <dbReference type="Proteomes" id="UP001652740"/>
    </source>
</evidence>
<accession>A0A6J1WR48</accession>
<evidence type="ECO:0000256" key="1">
    <source>
        <dbReference type="ARBA" id="ARBA00004335"/>
    </source>
</evidence>
<evidence type="ECO:0000313" key="12">
    <source>
        <dbReference type="RefSeq" id="XP_026754650.2"/>
    </source>
</evidence>
<evidence type="ECO:0000256" key="5">
    <source>
        <dbReference type="ARBA" id="ARBA00023242"/>
    </source>
</evidence>
<dbReference type="SMART" id="SM00356">
    <property type="entry name" value="ZnF_C3H1"/>
    <property type="match status" value="1"/>
</dbReference>
<proteinExistence type="predicted"/>
<comment type="subcellular location">
    <subcellularLocation>
        <location evidence="1">Nucleus membrane</location>
        <topology evidence="1">Peripheral membrane protein</topology>
        <orientation evidence="1">Cytoplasmic side</orientation>
    </subcellularLocation>
</comment>
<name>A0A6J1WR48_GALME</name>
<dbReference type="GO" id="GO:0031965">
    <property type="term" value="C:nuclear membrane"/>
    <property type="evidence" value="ECO:0007669"/>
    <property type="project" value="UniProtKB-SubCell"/>
</dbReference>
<dbReference type="InterPro" id="IPR036855">
    <property type="entry name" value="Znf_CCCH_sf"/>
</dbReference>
<dbReference type="KEGG" id="gmw:113514746"/>
<feature type="domain" description="C3H1-type" evidence="10">
    <location>
        <begin position="1"/>
        <end position="25"/>
    </location>
</feature>
<dbReference type="InterPro" id="IPR051767">
    <property type="entry name" value="Nucleoporin_NUP42"/>
</dbReference>
<dbReference type="GeneID" id="113514746"/>
<keyword evidence="3 9" id="KW-0863">Zinc-finger</keyword>
<evidence type="ECO:0000256" key="3">
    <source>
        <dbReference type="ARBA" id="ARBA00022771"/>
    </source>
</evidence>
<feature type="zinc finger region" description="C3H1-type" evidence="9">
    <location>
        <begin position="1"/>
        <end position="25"/>
    </location>
</feature>
<dbReference type="FunCoup" id="A0A6J1WR48">
    <property type="interactions" value="63"/>
</dbReference>
<keyword evidence="11" id="KW-1185">Reference proteome</keyword>
<evidence type="ECO:0000256" key="8">
    <source>
        <dbReference type="ARBA" id="ARBA00042384"/>
    </source>
</evidence>
<dbReference type="PANTHER" id="PTHR46527:SF1">
    <property type="entry name" value="NUCLEOPORIN NUP42"/>
    <property type="match status" value="1"/>
</dbReference>
<organism evidence="11 12">
    <name type="scientific">Galleria mellonella</name>
    <name type="common">Greater wax moth</name>
    <dbReference type="NCBI Taxonomy" id="7137"/>
    <lineage>
        <taxon>Eukaryota</taxon>
        <taxon>Metazoa</taxon>
        <taxon>Ecdysozoa</taxon>
        <taxon>Arthropoda</taxon>
        <taxon>Hexapoda</taxon>
        <taxon>Insecta</taxon>
        <taxon>Pterygota</taxon>
        <taxon>Neoptera</taxon>
        <taxon>Endopterygota</taxon>
        <taxon>Lepidoptera</taxon>
        <taxon>Glossata</taxon>
        <taxon>Ditrysia</taxon>
        <taxon>Pyraloidea</taxon>
        <taxon>Pyralidae</taxon>
        <taxon>Galleriinae</taxon>
        <taxon>Galleria</taxon>
    </lineage>
</organism>
<keyword evidence="4 9" id="KW-0862">Zinc</keyword>
<dbReference type="PANTHER" id="PTHR46527">
    <property type="entry name" value="NUCLEOPORIN-LIKE PROTEIN 2"/>
    <property type="match status" value="1"/>
</dbReference>